<feature type="compositionally biased region" description="Basic residues" evidence="1">
    <location>
        <begin position="63"/>
        <end position="75"/>
    </location>
</feature>
<protein>
    <submittedName>
        <fullName evidence="2">Uncharacterized protein</fullName>
    </submittedName>
</protein>
<comment type="caution">
    <text evidence="2">The sequence shown here is derived from an EMBL/GenBank/DDBJ whole genome shotgun (WGS) entry which is preliminary data.</text>
</comment>
<proteinExistence type="predicted"/>
<feature type="compositionally biased region" description="Polar residues" evidence="1">
    <location>
        <begin position="1"/>
        <end position="17"/>
    </location>
</feature>
<dbReference type="EMBL" id="JACEFO010000450">
    <property type="protein sequence ID" value="KAF8769159.1"/>
    <property type="molecule type" value="Genomic_DNA"/>
</dbReference>
<feature type="region of interest" description="Disordered" evidence="1">
    <location>
        <begin position="52"/>
        <end position="107"/>
    </location>
</feature>
<evidence type="ECO:0000256" key="1">
    <source>
        <dbReference type="SAM" id="MobiDB-lite"/>
    </source>
</evidence>
<reference evidence="2" key="1">
    <citation type="submission" date="2020-07" db="EMBL/GenBank/DDBJ databases">
        <title>Genome sequence and genetic diversity analysis of an under-domesticated orphan crop, white fonio (Digitaria exilis).</title>
        <authorList>
            <person name="Bennetzen J.L."/>
            <person name="Chen S."/>
            <person name="Ma X."/>
            <person name="Wang X."/>
            <person name="Yssel A.E.J."/>
            <person name="Chaluvadi S.R."/>
            <person name="Johnson M."/>
            <person name="Gangashetty P."/>
            <person name="Hamidou F."/>
            <person name="Sanogo M.D."/>
            <person name="Zwaenepoel A."/>
            <person name="Wallace J."/>
            <person name="Van De Peer Y."/>
            <person name="Van Deynze A."/>
        </authorList>
    </citation>
    <scope>NUCLEOTIDE SEQUENCE</scope>
    <source>
        <tissue evidence="2">Leaves</tissue>
    </source>
</reference>
<gene>
    <name evidence="2" type="ORF">HU200_006659</name>
</gene>
<evidence type="ECO:0000313" key="2">
    <source>
        <dbReference type="EMBL" id="KAF8769159.1"/>
    </source>
</evidence>
<keyword evidence="3" id="KW-1185">Reference proteome</keyword>
<accession>A0A835KQ99</accession>
<name>A0A835KQ99_9POAL</name>
<feature type="compositionally biased region" description="Basic and acidic residues" evidence="1">
    <location>
        <begin position="22"/>
        <end position="31"/>
    </location>
</feature>
<evidence type="ECO:0000313" key="3">
    <source>
        <dbReference type="Proteomes" id="UP000636709"/>
    </source>
</evidence>
<sequence>MDHQTSFSTAIPSSSGRVSPPRLERDGSGGRREAVLLLRLPQQLHERRVAEVGHPHHEPPALHAHRHVPRRHRRVTSSSLAGGARRGDGGSAGPPPPQGAAQAHQRRDGDRDLAHVCLLRLRLLGGRSNWTEEAGMAGDRSASGLLLCSGLFALGVMNRGCGCEAGREGMGWSFIGVALGIGHWSWRKLRGWHGITRCVTLFWSCAVVCRACRGTGVQDAADAVLRLQ</sequence>
<feature type="region of interest" description="Disordered" evidence="1">
    <location>
        <begin position="1"/>
        <end position="31"/>
    </location>
</feature>
<organism evidence="2 3">
    <name type="scientific">Digitaria exilis</name>
    <dbReference type="NCBI Taxonomy" id="1010633"/>
    <lineage>
        <taxon>Eukaryota</taxon>
        <taxon>Viridiplantae</taxon>
        <taxon>Streptophyta</taxon>
        <taxon>Embryophyta</taxon>
        <taxon>Tracheophyta</taxon>
        <taxon>Spermatophyta</taxon>
        <taxon>Magnoliopsida</taxon>
        <taxon>Liliopsida</taxon>
        <taxon>Poales</taxon>
        <taxon>Poaceae</taxon>
        <taxon>PACMAD clade</taxon>
        <taxon>Panicoideae</taxon>
        <taxon>Panicodae</taxon>
        <taxon>Paniceae</taxon>
        <taxon>Anthephorinae</taxon>
        <taxon>Digitaria</taxon>
    </lineage>
</organism>
<dbReference type="AlphaFoldDB" id="A0A835KQ99"/>
<dbReference type="Proteomes" id="UP000636709">
    <property type="component" value="Unassembled WGS sequence"/>
</dbReference>